<protein>
    <submittedName>
        <fullName evidence="1">Uncharacterized protein</fullName>
    </submittedName>
</protein>
<proteinExistence type="predicted"/>
<gene>
    <name evidence="1" type="ORF">IW261DRAFT_1417904</name>
</gene>
<evidence type="ECO:0000313" key="1">
    <source>
        <dbReference type="EMBL" id="KAK0482316.1"/>
    </source>
</evidence>
<keyword evidence="2" id="KW-1185">Reference proteome</keyword>
<comment type="caution">
    <text evidence="1">The sequence shown here is derived from an EMBL/GenBank/DDBJ whole genome shotgun (WGS) entry which is preliminary data.</text>
</comment>
<reference evidence="1" key="1">
    <citation type="submission" date="2023-06" db="EMBL/GenBank/DDBJ databases">
        <authorList>
            <consortium name="Lawrence Berkeley National Laboratory"/>
            <person name="Ahrendt S."/>
            <person name="Sahu N."/>
            <person name="Indic B."/>
            <person name="Wong-Bajracharya J."/>
            <person name="Merenyi Z."/>
            <person name="Ke H.-M."/>
            <person name="Monk M."/>
            <person name="Kocsube S."/>
            <person name="Drula E."/>
            <person name="Lipzen A."/>
            <person name="Balint B."/>
            <person name="Henrissat B."/>
            <person name="Andreopoulos B."/>
            <person name="Martin F.M."/>
            <person name="Harder C.B."/>
            <person name="Rigling D."/>
            <person name="Ford K.L."/>
            <person name="Foster G.D."/>
            <person name="Pangilinan J."/>
            <person name="Papanicolaou A."/>
            <person name="Barry K."/>
            <person name="LaButti K."/>
            <person name="Viragh M."/>
            <person name="Koriabine M."/>
            <person name="Yan M."/>
            <person name="Riley R."/>
            <person name="Champramary S."/>
            <person name="Plett K.L."/>
            <person name="Tsai I.J."/>
            <person name="Slot J."/>
            <person name="Sipos G."/>
            <person name="Plett J."/>
            <person name="Nagy L.G."/>
            <person name="Grigoriev I.V."/>
        </authorList>
    </citation>
    <scope>NUCLEOTIDE SEQUENCE</scope>
    <source>
        <strain evidence="1">ICMP 16352</strain>
    </source>
</reference>
<dbReference type="EMBL" id="JAUEPR010000007">
    <property type="protein sequence ID" value="KAK0482316.1"/>
    <property type="molecule type" value="Genomic_DNA"/>
</dbReference>
<dbReference type="Proteomes" id="UP001175227">
    <property type="component" value="Unassembled WGS sequence"/>
</dbReference>
<dbReference type="AlphaFoldDB" id="A0AA39PEH7"/>
<name>A0AA39PEH7_9AGAR</name>
<sequence length="157" mass="18083">MATRWWMEQDLVAASQLFVLSFCALSSLPPRILPPRIRLSYDYCKQQEGKGLHSKKEYTFTTKQFAGAVWQERVPGGRQRITAAQTYMTNLLLPQFQWSVNGNDQLTQALCRCFTYKQNLSRADVQMDEENMLTLPHFAIKTFANIRQIIQGGVEES</sequence>
<accession>A0AA39PEH7</accession>
<organism evidence="1 2">
    <name type="scientific">Armillaria novae-zelandiae</name>
    <dbReference type="NCBI Taxonomy" id="153914"/>
    <lineage>
        <taxon>Eukaryota</taxon>
        <taxon>Fungi</taxon>
        <taxon>Dikarya</taxon>
        <taxon>Basidiomycota</taxon>
        <taxon>Agaricomycotina</taxon>
        <taxon>Agaricomycetes</taxon>
        <taxon>Agaricomycetidae</taxon>
        <taxon>Agaricales</taxon>
        <taxon>Marasmiineae</taxon>
        <taxon>Physalacriaceae</taxon>
        <taxon>Armillaria</taxon>
    </lineage>
</organism>
<evidence type="ECO:0000313" key="2">
    <source>
        <dbReference type="Proteomes" id="UP001175227"/>
    </source>
</evidence>